<dbReference type="Proteomes" id="UP001202328">
    <property type="component" value="Unassembled WGS sequence"/>
</dbReference>
<evidence type="ECO:0000313" key="3">
    <source>
        <dbReference type="Proteomes" id="UP001202328"/>
    </source>
</evidence>
<comment type="caution">
    <text evidence="2">The sequence shown here is derived from an EMBL/GenBank/DDBJ whole genome shotgun (WGS) entry which is preliminary data.</text>
</comment>
<reference evidence="2" key="1">
    <citation type="submission" date="2022-04" db="EMBL/GenBank/DDBJ databases">
        <title>A functionally conserved STORR gene fusion in Papaver species that diverged 16.8 million years ago.</title>
        <authorList>
            <person name="Catania T."/>
        </authorList>
    </citation>
    <scope>NUCLEOTIDE SEQUENCE</scope>
    <source>
        <strain evidence="2">S-188037</strain>
    </source>
</reference>
<feature type="compositionally biased region" description="Basic and acidic residues" evidence="1">
    <location>
        <begin position="57"/>
        <end position="66"/>
    </location>
</feature>
<dbReference type="AlphaFoldDB" id="A0AAD4TAA1"/>
<dbReference type="PANTHER" id="PTHR36008">
    <property type="entry name" value="OS09G0478400 PROTEIN"/>
    <property type="match status" value="1"/>
</dbReference>
<evidence type="ECO:0000256" key="1">
    <source>
        <dbReference type="SAM" id="MobiDB-lite"/>
    </source>
</evidence>
<evidence type="ECO:0000313" key="2">
    <source>
        <dbReference type="EMBL" id="KAI3944733.1"/>
    </source>
</evidence>
<gene>
    <name evidence="2" type="ORF">MKW98_021191</name>
</gene>
<sequence>MYRSNNSEDVRSTVAAYNEFLRTSIDVSTADLDYDESKSQARIERKIKDAPEEWKEIQEVRPKTPNEAKLGCPNARLRTDEPLHMGDVKDWGMHVLTDTLIRVEESVRRGAK</sequence>
<dbReference type="PANTHER" id="PTHR36008:SF1">
    <property type="entry name" value="OS09G0478400 PROTEIN"/>
    <property type="match status" value="1"/>
</dbReference>
<keyword evidence="3" id="KW-1185">Reference proteome</keyword>
<feature type="region of interest" description="Disordered" evidence="1">
    <location>
        <begin position="57"/>
        <end position="81"/>
    </location>
</feature>
<accession>A0AAD4TAA1</accession>
<protein>
    <submittedName>
        <fullName evidence="2">Uncharacterized protein</fullName>
    </submittedName>
</protein>
<proteinExistence type="predicted"/>
<dbReference type="EMBL" id="JAJJMB010004025">
    <property type="protein sequence ID" value="KAI3944733.1"/>
    <property type="molecule type" value="Genomic_DNA"/>
</dbReference>
<organism evidence="2 3">
    <name type="scientific">Papaver atlanticum</name>
    <dbReference type="NCBI Taxonomy" id="357466"/>
    <lineage>
        <taxon>Eukaryota</taxon>
        <taxon>Viridiplantae</taxon>
        <taxon>Streptophyta</taxon>
        <taxon>Embryophyta</taxon>
        <taxon>Tracheophyta</taxon>
        <taxon>Spermatophyta</taxon>
        <taxon>Magnoliopsida</taxon>
        <taxon>Ranunculales</taxon>
        <taxon>Papaveraceae</taxon>
        <taxon>Papaveroideae</taxon>
        <taxon>Papaver</taxon>
    </lineage>
</organism>
<name>A0AAD4TAA1_9MAGN</name>